<organism evidence="1 2">
    <name type="scientific">Sphingobium amiense</name>
    <dbReference type="NCBI Taxonomy" id="135719"/>
    <lineage>
        <taxon>Bacteria</taxon>
        <taxon>Pseudomonadati</taxon>
        <taxon>Pseudomonadota</taxon>
        <taxon>Alphaproteobacteria</taxon>
        <taxon>Sphingomonadales</taxon>
        <taxon>Sphingomonadaceae</taxon>
        <taxon>Sphingobium</taxon>
    </lineage>
</organism>
<dbReference type="AlphaFoldDB" id="A0A494W3M9"/>
<dbReference type="RefSeq" id="WP_126516864.1">
    <property type="nucleotide sequence ID" value="NZ_AP018664.1"/>
</dbReference>
<gene>
    <name evidence="1" type="ORF">SAMIE_1026550</name>
</gene>
<evidence type="ECO:0008006" key="3">
    <source>
        <dbReference type="Google" id="ProtNLM"/>
    </source>
</evidence>
<dbReference type="KEGG" id="sami:SAMIE_1026550"/>
<keyword evidence="2" id="KW-1185">Reference proteome</keyword>
<dbReference type="EMBL" id="AP018664">
    <property type="protein sequence ID" value="BBD99154.1"/>
    <property type="molecule type" value="Genomic_DNA"/>
</dbReference>
<protein>
    <recommendedName>
        <fullName evidence="3">Integrase</fullName>
    </recommendedName>
</protein>
<dbReference type="Proteomes" id="UP000279959">
    <property type="component" value="Chromosome"/>
</dbReference>
<evidence type="ECO:0000313" key="1">
    <source>
        <dbReference type="EMBL" id="BBD99154.1"/>
    </source>
</evidence>
<name>A0A494W3M9_9SPHN</name>
<evidence type="ECO:0000313" key="2">
    <source>
        <dbReference type="Proteomes" id="UP000279959"/>
    </source>
</evidence>
<proteinExistence type="predicted"/>
<reference evidence="1 2" key="1">
    <citation type="submission" date="2018-05" db="EMBL/GenBank/DDBJ databases">
        <title>Complete Genome Sequence of the Nonylphenol-Degrading Bacterium Sphingobium amiense DSM 16289T.</title>
        <authorList>
            <person name="Ootsuka M."/>
            <person name="Nishizawa T."/>
            <person name="Ohta H."/>
        </authorList>
    </citation>
    <scope>NUCLEOTIDE SEQUENCE [LARGE SCALE GENOMIC DNA]</scope>
    <source>
        <strain evidence="1 2">DSM 16289</strain>
    </source>
</reference>
<accession>A0A494W3M9</accession>
<sequence length="129" mass="14807">MTGKNVLVSKSFRDGGIYLFLRGDYKKPTWMCRVKAPGQTGYIYRSTRSTDEHQAYRFADDLYHQQLVKAYSGETEKGTKVSVGIDAYIARFESECEQLSVRYRILLLKRVLTHIGKQTFEGLLIAAEK</sequence>